<protein>
    <submittedName>
        <fullName evidence="3">Uncharacterized protein</fullName>
    </submittedName>
</protein>
<feature type="compositionally biased region" description="Basic and acidic residues" evidence="2">
    <location>
        <begin position="150"/>
        <end position="159"/>
    </location>
</feature>
<dbReference type="AlphaFoldDB" id="A0A8E2AP97"/>
<keyword evidence="4" id="KW-1185">Reference proteome</keyword>
<dbReference type="OrthoDB" id="10611536at2759"/>
<feature type="compositionally biased region" description="Polar residues" evidence="2">
    <location>
        <begin position="361"/>
        <end position="381"/>
    </location>
</feature>
<feature type="compositionally biased region" description="Basic and acidic residues" evidence="2">
    <location>
        <begin position="209"/>
        <end position="220"/>
    </location>
</feature>
<feature type="region of interest" description="Disordered" evidence="2">
    <location>
        <begin position="132"/>
        <end position="220"/>
    </location>
</feature>
<dbReference type="EMBL" id="KV722471">
    <property type="protein sequence ID" value="OCH87848.1"/>
    <property type="molecule type" value="Genomic_DNA"/>
</dbReference>
<evidence type="ECO:0000256" key="2">
    <source>
        <dbReference type="SAM" id="MobiDB-lite"/>
    </source>
</evidence>
<reference evidence="3 4" key="1">
    <citation type="submission" date="2016-07" db="EMBL/GenBank/DDBJ databases">
        <title>Draft genome of the white-rot fungus Obba rivulosa 3A-2.</title>
        <authorList>
            <consortium name="DOE Joint Genome Institute"/>
            <person name="Miettinen O."/>
            <person name="Riley R."/>
            <person name="Acob R."/>
            <person name="Barry K."/>
            <person name="Cullen D."/>
            <person name="De Vries R."/>
            <person name="Hainaut M."/>
            <person name="Hatakka A."/>
            <person name="Henrissat B."/>
            <person name="Hilden K."/>
            <person name="Kuo R."/>
            <person name="Labutti K."/>
            <person name="Lipzen A."/>
            <person name="Makela M.R."/>
            <person name="Sandor L."/>
            <person name="Spatafora J.W."/>
            <person name="Grigoriev I.V."/>
            <person name="Hibbett D.S."/>
        </authorList>
    </citation>
    <scope>NUCLEOTIDE SEQUENCE [LARGE SCALE GENOMIC DNA]</scope>
    <source>
        <strain evidence="3 4">3A-2</strain>
    </source>
</reference>
<accession>A0A8E2AP97</accession>
<dbReference type="Proteomes" id="UP000250043">
    <property type="component" value="Unassembled WGS sequence"/>
</dbReference>
<proteinExistence type="predicted"/>
<feature type="region of interest" description="Disordered" evidence="2">
    <location>
        <begin position="356"/>
        <end position="404"/>
    </location>
</feature>
<evidence type="ECO:0000256" key="1">
    <source>
        <dbReference type="SAM" id="Coils"/>
    </source>
</evidence>
<name>A0A8E2AP97_9APHY</name>
<feature type="region of interest" description="Disordered" evidence="2">
    <location>
        <begin position="317"/>
        <end position="342"/>
    </location>
</feature>
<organism evidence="3 4">
    <name type="scientific">Obba rivulosa</name>
    <dbReference type="NCBI Taxonomy" id="1052685"/>
    <lineage>
        <taxon>Eukaryota</taxon>
        <taxon>Fungi</taxon>
        <taxon>Dikarya</taxon>
        <taxon>Basidiomycota</taxon>
        <taxon>Agaricomycotina</taxon>
        <taxon>Agaricomycetes</taxon>
        <taxon>Polyporales</taxon>
        <taxon>Gelatoporiaceae</taxon>
        <taxon>Obba</taxon>
    </lineage>
</organism>
<feature type="coiled-coil region" evidence="1">
    <location>
        <begin position="423"/>
        <end position="467"/>
    </location>
</feature>
<evidence type="ECO:0000313" key="4">
    <source>
        <dbReference type="Proteomes" id="UP000250043"/>
    </source>
</evidence>
<keyword evidence="1" id="KW-0175">Coiled coil</keyword>
<gene>
    <name evidence="3" type="ORF">OBBRIDRAFT_130797</name>
</gene>
<sequence>MQYAWVSPQSEQGVRMRHEIPRSIDIGLHGTIVVTIFSLQGHSTIPNTGLFLQKPVHWRSTKQPSQVYYAHMNDVVQPNVPQSIERLPTTNTLTQVIGRVEFSYLNSALAKHNYLPGIRTLKNIRQPGSITHFFRQHPERGNSLTMPDTPRTRRSDGRLVKRPRSLPRSASDVSSPRGSKRQKADRENSADGPPLLDPSRLPVPLPRMRLGDRPQETHPVYEDLTPERASRPAAAASVLHAVNRPTAVNDHAAPPAAAYSNSQSFSKENRPANEEGAALSMATSLAETKNLRFPYASSLAFGAPSSFLVPQARTRLRAADDQPAAQAPFTHPQSAPPKTADDSVIDGRAAVQRATLPHTFPPSTTSHAEASVVNYSSSSEPQGEPKPPNSIATAIPPAPSTQEEPSIADRILLQAMRGPGKPLQNIEDMIERTESQNVNVSAAIARLEAAKQDNDKALSILRDLKRALQPR</sequence>
<feature type="region of interest" description="Disordered" evidence="2">
    <location>
        <begin position="251"/>
        <end position="276"/>
    </location>
</feature>
<evidence type="ECO:0000313" key="3">
    <source>
        <dbReference type="EMBL" id="OCH87848.1"/>
    </source>
</evidence>